<organism evidence="2 3">
    <name type="scientific">Actinomadura coerulea</name>
    <dbReference type="NCBI Taxonomy" id="46159"/>
    <lineage>
        <taxon>Bacteria</taxon>
        <taxon>Bacillati</taxon>
        <taxon>Actinomycetota</taxon>
        <taxon>Actinomycetes</taxon>
        <taxon>Streptosporangiales</taxon>
        <taxon>Thermomonosporaceae</taxon>
        <taxon>Actinomadura</taxon>
    </lineage>
</organism>
<dbReference type="PANTHER" id="PTHR23150">
    <property type="entry name" value="SULFATASE MODIFYING FACTOR 1, 2"/>
    <property type="match status" value="1"/>
</dbReference>
<dbReference type="InterPro" id="IPR051043">
    <property type="entry name" value="Sulfatase_Mod_Factor_Kinase"/>
</dbReference>
<sequence length="223" mass="24251">MNELITAYRAAARPIPAAPGVSMVALGATPVTNEIALAILNAGALDNGDRLGAYRFVNVHNPELPLQWNLERGYHLVDDEYRRHPVVAVSWRGAQAFAAVLGGRLPSVHEWEYAASYGELVRYPWGDGEPTPDLANYGEHYGSTTNVGNFPANRWGLYDMAGNVGEWCATRPTDTAAEFDPTAEYAVKGGSWNKSENQLQNQVSRAKWGAVGTVGIGFRVAFD</sequence>
<evidence type="ECO:0000313" key="3">
    <source>
        <dbReference type="Proteomes" id="UP000546324"/>
    </source>
</evidence>
<dbReference type="InterPro" id="IPR005532">
    <property type="entry name" value="SUMF_dom"/>
</dbReference>
<proteinExistence type="predicted"/>
<dbReference type="GO" id="GO:0120147">
    <property type="term" value="F:formylglycine-generating oxidase activity"/>
    <property type="evidence" value="ECO:0007669"/>
    <property type="project" value="TreeGrafter"/>
</dbReference>
<dbReference type="RefSeq" id="WP_185027945.1">
    <property type="nucleotide sequence ID" value="NZ_JACHMQ010000001.1"/>
</dbReference>
<dbReference type="Gene3D" id="3.90.1580.10">
    <property type="entry name" value="paralog of FGE (formylglycine-generating enzyme)"/>
    <property type="match status" value="1"/>
</dbReference>
<dbReference type="PANTHER" id="PTHR23150:SF19">
    <property type="entry name" value="FORMYLGLYCINE-GENERATING ENZYME"/>
    <property type="match status" value="1"/>
</dbReference>
<dbReference type="InterPro" id="IPR016187">
    <property type="entry name" value="CTDL_fold"/>
</dbReference>
<protein>
    <submittedName>
        <fullName evidence="2">Formylglycine-generating enzyme required for sulfatase activity</fullName>
    </submittedName>
</protein>
<evidence type="ECO:0000259" key="1">
    <source>
        <dbReference type="Pfam" id="PF03781"/>
    </source>
</evidence>
<dbReference type="InterPro" id="IPR042095">
    <property type="entry name" value="SUMF_sf"/>
</dbReference>
<dbReference type="SUPFAM" id="SSF56436">
    <property type="entry name" value="C-type lectin-like"/>
    <property type="match status" value="1"/>
</dbReference>
<reference evidence="2 3" key="1">
    <citation type="submission" date="2020-08" db="EMBL/GenBank/DDBJ databases">
        <title>Sequencing the genomes of 1000 actinobacteria strains.</title>
        <authorList>
            <person name="Klenk H.-P."/>
        </authorList>
    </citation>
    <scope>NUCLEOTIDE SEQUENCE [LARGE SCALE GENOMIC DNA]</scope>
    <source>
        <strain evidence="2 3">DSM 43675</strain>
    </source>
</reference>
<gene>
    <name evidence="2" type="ORF">BKA00_004465</name>
</gene>
<feature type="domain" description="Sulfatase-modifying factor enzyme-like" evidence="1">
    <location>
        <begin position="64"/>
        <end position="221"/>
    </location>
</feature>
<dbReference type="EMBL" id="JACHMQ010000001">
    <property type="protein sequence ID" value="MBB6397551.1"/>
    <property type="molecule type" value="Genomic_DNA"/>
</dbReference>
<name>A0A7X0G1H4_9ACTN</name>
<accession>A0A7X0G1H4</accession>
<dbReference type="Pfam" id="PF03781">
    <property type="entry name" value="FGE-sulfatase"/>
    <property type="match status" value="1"/>
</dbReference>
<dbReference type="Proteomes" id="UP000546324">
    <property type="component" value="Unassembled WGS sequence"/>
</dbReference>
<keyword evidence="3" id="KW-1185">Reference proteome</keyword>
<dbReference type="AlphaFoldDB" id="A0A7X0G1H4"/>
<comment type="caution">
    <text evidence="2">The sequence shown here is derived from an EMBL/GenBank/DDBJ whole genome shotgun (WGS) entry which is preliminary data.</text>
</comment>
<evidence type="ECO:0000313" key="2">
    <source>
        <dbReference type="EMBL" id="MBB6397551.1"/>
    </source>
</evidence>